<dbReference type="InterPro" id="IPR004358">
    <property type="entry name" value="Sig_transdc_His_kin-like_C"/>
</dbReference>
<feature type="transmembrane region" description="Helical" evidence="11">
    <location>
        <begin position="169"/>
        <end position="193"/>
    </location>
</feature>
<gene>
    <name evidence="14" type="ORF">CIAN88_03570</name>
</gene>
<dbReference type="FunFam" id="3.30.565.10:FF:000006">
    <property type="entry name" value="Sensor histidine kinase WalK"/>
    <property type="match status" value="1"/>
</dbReference>
<evidence type="ECO:0000256" key="11">
    <source>
        <dbReference type="SAM" id="Phobius"/>
    </source>
</evidence>
<evidence type="ECO:0000256" key="9">
    <source>
        <dbReference type="ARBA" id="ARBA00023012"/>
    </source>
</evidence>
<dbReference type="GO" id="GO:0000155">
    <property type="term" value="F:phosphorelay sensor kinase activity"/>
    <property type="evidence" value="ECO:0007669"/>
    <property type="project" value="InterPro"/>
</dbReference>
<dbReference type="GO" id="GO:0005886">
    <property type="term" value="C:plasma membrane"/>
    <property type="evidence" value="ECO:0007669"/>
    <property type="project" value="TreeGrafter"/>
</dbReference>
<evidence type="ECO:0000313" key="15">
    <source>
        <dbReference type="Proteomes" id="UP000030008"/>
    </source>
</evidence>
<evidence type="ECO:0000256" key="3">
    <source>
        <dbReference type="ARBA" id="ARBA00012438"/>
    </source>
</evidence>
<accession>A0A099IBZ2</accession>
<dbReference type="RefSeq" id="WP_044904082.1">
    <property type="nucleotide sequence ID" value="NZ_JQIF01000016.1"/>
</dbReference>
<dbReference type="Proteomes" id="UP000030008">
    <property type="component" value="Unassembled WGS sequence"/>
</dbReference>
<dbReference type="PROSITE" id="PS50885">
    <property type="entry name" value="HAMP"/>
    <property type="match status" value="1"/>
</dbReference>
<dbReference type="PROSITE" id="PS50109">
    <property type="entry name" value="HIS_KIN"/>
    <property type="match status" value="1"/>
</dbReference>
<dbReference type="SUPFAM" id="SSF158472">
    <property type="entry name" value="HAMP domain-like"/>
    <property type="match status" value="1"/>
</dbReference>
<feature type="domain" description="Histidine kinase" evidence="12">
    <location>
        <begin position="256"/>
        <end position="468"/>
    </location>
</feature>
<dbReference type="Pfam" id="PF00512">
    <property type="entry name" value="HisKA"/>
    <property type="match status" value="1"/>
</dbReference>
<dbReference type="CDD" id="cd06225">
    <property type="entry name" value="HAMP"/>
    <property type="match status" value="1"/>
</dbReference>
<dbReference type="InterPro" id="IPR003660">
    <property type="entry name" value="HAMP_dom"/>
</dbReference>
<dbReference type="Gene3D" id="1.10.287.130">
    <property type="match status" value="1"/>
</dbReference>
<evidence type="ECO:0000256" key="8">
    <source>
        <dbReference type="ARBA" id="ARBA00022989"/>
    </source>
</evidence>
<evidence type="ECO:0000256" key="4">
    <source>
        <dbReference type="ARBA" id="ARBA00022553"/>
    </source>
</evidence>
<evidence type="ECO:0000256" key="10">
    <source>
        <dbReference type="ARBA" id="ARBA00023136"/>
    </source>
</evidence>
<dbReference type="SUPFAM" id="SSF55874">
    <property type="entry name" value="ATPase domain of HSP90 chaperone/DNA topoisomerase II/histidine kinase"/>
    <property type="match status" value="1"/>
</dbReference>
<dbReference type="EMBL" id="JQIF01000016">
    <property type="protein sequence ID" value="KGJ54428.1"/>
    <property type="molecule type" value="Genomic_DNA"/>
</dbReference>
<evidence type="ECO:0000256" key="6">
    <source>
        <dbReference type="ARBA" id="ARBA00022692"/>
    </source>
</evidence>
<evidence type="ECO:0000256" key="5">
    <source>
        <dbReference type="ARBA" id="ARBA00022679"/>
    </source>
</evidence>
<evidence type="ECO:0000256" key="2">
    <source>
        <dbReference type="ARBA" id="ARBA00004370"/>
    </source>
</evidence>
<feature type="transmembrane region" description="Helical" evidence="11">
    <location>
        <begin position="12"/>
        <end position="32"/>
    </location>
</feature>
<dbReference type="CDD" id="cd00082">
    <property type="entry name" value="HisKA"/>
    <property type="match status" value="1"/>
</dbReference>
<proteinExistence type="predicted"/>
<dbReference type="Pfam" id="PF02518">
    <property type="entry name" value="HATPase_c"/>
    <property type="match status" value="1"/>
</dbReference>
<keyword evidence="8 11" id="KW-1133">Transmembrane helix</keyword>
<dbReference type="SMART" id="SM00304">
    <property type="entry name" value="HAMP"/>
    <property type="match status" value="1"/>
</dbReference>
<dbReference type="InterPro" id="IPR003594">
    <property type="entry name" value="HATPase_dom"/>
</dbReference>
<dbReference type="InterPro" id="IPR003661">
    <property type="entry name" value="HisK_dim/P_dom"/>
</dbReference>
<evidence type="ECO:0000259" key="13">
    <source>
        <dbReference type="PROSITE" id="PS50885"/>
    </source>
</evidence>
<keyword evidence="10 11" id="KW-0472">Membrane</keyword>
<comment type="subcellular location">
    <subcellularLocation>
        <location evidence="2">Membrane</location>
    </subcellularLocation>
</comment>
<dbReference type="Gene3D" id="3.30.565.10">
    <property type="entry name" value="Histidine kinase-like ATPase, C-terminal domain"/>
    <property type="match status" value="1"/>
</dbReference>
<feature type="domain" description="HAMP" evidence="13">
    <location>
        <begin position="194"/>
        <end position="248"/>
    </location>
</feature>
<dbReference type="SMART" id="SM00388">
    <property type="entry name" value="HisKA"/>
    <property type="match status" value="1"/>
</dbReference>
<comment type="caution">
    <text evidence="14">The sequence shown here is derived from an EMBL/GenBank/DDBJ whole genome shotgun (WGS) entry which is preliminary data.</text>
</comment>
<sequence>MKRLSIRAKITLWFALAMSALAALTLGCVWMISDNVVQKNIKDSLVEMVSDNVDEVEYYRNKEDANPDGDRDIYIQYKNGYLEIDDDYLDQMNGIYTTLYKEDYELLYGENPIAEASGDIAFADNKLQTLRYKGTTYYLYDRSLKGEGMEDLWLRGIVSRSQGARWMDAIVILSMWLIPVLILLALAGGYFLAGRFLRPIQQMIQAASGIQQGQDLKKRIELNKGQDELHQLADTFNGMMDRLEASFQAEKQVTRDMSHELRTPVTVILSQCELSLEEEQDKSTYADALRLILRQGQKMSVLINDMLMMTRMEQKRDSICMVQLDFSSLCASVCEDLRLIREKNIALSWQLEEHVMVMGNRELLQRLLANLIANAYRYGKEHGHIQVDLKQEHAEVLLSVTDDGRGIAEDQLAHIWQRFYQADASRSNQGSGLGLAMVQEIAQLHHGYMKVESMQGKGSCFTFCVPMK</sequence>
<dbReference type="PANTHER" id="PTHR45436:SF5">
    <property type="entry name" value="SENSOR HISTIDINE KINASE TRCS"/>
    <property type="match status" value="1"/>
</dbReference>
<keyword evidence="5" id="KW-0808">Transferase</keyword>
<keyword evidence="9" id="KW-0902">Two-component regulatory system</keyword>
<dbReference type="Pfam" id="PF00672">
    <property type="entry name" value="HAMP"/>
    <property type="match status" value="1"/>
</dbReference>
<dbReference type="Gene3D" id="6.10.340.10">
    <property type="match status" value="1"/>
</dbReference>
<dbReference type="CDD" id="cd00075">
    <property type="entry name" value="HATPase"/>
    <property type="match status" value="1"/>
</dbReference>
<dbReference type="AlphaFoldDB" id="A0A099IBZ2"/>
<dbReference type="InterPro" id="IPR050428">
    <property type="entry name" value="TCS_sensor_his_kinase"/>
</dbReference>
<evidence type="ECO:0000256" key="1">
    <source>
        <dbReference type="ARBA" id="ARBA00000085"/>
    </source>
</evidence>
<evidence type="ECO:0000259" key="12">
    <source>
        <dbReference type="PROSITE" id="PS50109"/>
    </source>
</evidence>
<dbReference type="SUPFAM" id="SSF47384">
    <property type="entry name" value="Homodimeric domain of signal transducing histidine kinase"/>
    <property type="match status" value="1"/>
</dbReference>
<dbReference type="PROSITE" id="PS51257">
    <property type="entry name" value="PROKAR_LIPOPROTEIN"/>
    <property type="match status" value="1"/>
</dbReference>
<keyword evidence="7 14" id="KW-0418">Kinase</keyword>
<dbReference type="InterPro" id="IPR036097">
    <property type="entry name" value="HisK_dim/P_sf"/>
</dbReference>
<dbReference type="InterPro" id="IPR036890">
    <property type="entry name" value="HATPase_C_sf"/>
</dbReference>
<dbReference type="SMART" id="SM00387">
    <property type="entry name" value="HATPase_c"/>
    <property type="match status" value="1"/>
</dbReference>
<comment type="catalytic activity">
    <reaction evidence="1">
        <text>ATP + protein L-histidine = ADP + protein N-phospho-L-histidine.</text>
        <dbReference type="EC" id="2.7.13.3"/>
    </reaction>
</comment>
<evidence type="ECO:0000313" key="14">
    <source>
        <dbReference type="EMBL" id="KGJ54428.1"/>
    </source>
</evidence>
<keyword evidence="6 11" id="KW-0812">Transmembrane</keyword>
<protein>
    <recommendedName>
        <fullName evidence="3">histidine kinase</fullName>
        <ecNumber evidence="3">2.7.13.3</ecNumber>
    </recommendedName>
</protein>
<dbReference type="PRINTS" id="PR00344">
    <property type="entry name" value="BCTRLSENSOR"/>
</dbReference>
<evidence type="ECO:0000256" key="7">
    <source>
        <dbReference type="ARBA" id="ARBA00022777"/>
    </source>
</evidence>
<dbReference type="InterPro" id="IPR005467">
    <property type="entry name" value="His_kinase_dom"/>
</dbReference>
<dbReference type="PANTHER" id="PTHR45436">
    <property type="entry name" value="SENSOR HISTIDINE KINASE YKOH"/>
    <property type="match status" value="1"/>
</dbReference>
<dbReference type="EC" id="2.7.13.3" evidence="3"/>
<name>A0A099IBZ2_CLOIN</name>
<reference evidence="14 15" key="1">
    <citation type="submission" date="2014-08" db="EMBL/GenBank/DDBJ databases">
        <title>Clostridium innocuum, an unnegligible vancomycin-resistant pathogen causing extra-intestinal infections.</title>
        <authorList>
            <person name="Feng Y."/>
            <person name="Chiu C.-H."/>
        </authorList>
    </citation>
    <scope>NUCLEOTIDE SEQUENCE [LARGE SCALE GENOMIC DNA]</scope>
    <source>
        <strain evidence="14 15">AN88</strain>
    </source>
</reference>
<keyword evidence="4" id="KW-0597">Phosphoprotein</keyword>
<organism evidence="14 15">
    <name type="scientific">Clostridium innocuum</name>
    <dbReference type="NCBI Taxonomy" id="1522"/>
    <lineage>
        <taxon>Bacteria</taxon>
        <taxon>Bacillati</taxon>
        <taxon>Bacillota</taxon>
        <taxon>Clostridia</taxon>
        <taxon>Eubacteriales</taxon>
        <taxon>Clostridiaceae</taxon>
        <taxon>Clostridium</taxon>
    </lineage>
</organism>